<dbReference type="AlphaFoldDB" id="A0A975B0I7"/>
<evidence type="ECO:0000259" key="8">
    <source>
        <dbReference type="SMART" id="SM00986"/>
    </source>
</evidence>
<evidence type="ECO:0000256" key="7">
    <source>
        <dbReference type="ARBA" id="ARBA00023204"/>
    </source>
</evidence>
<keyword evidence="4" id="KW-0378">Hydrolase</keyword>
<dbReference type="GO" id="GO:0051539">
    <property type="term" value="F:4 iron, 4 sulfur cluster binding"/>
    <property type="evidence" value="ECO:0007669"/>
    <property type="project" value="UniProtKB-KW"/>
</dbReference>
<reference evidence="9" key="1">
    <citation type="submission" date="2019-11" db="EMBL/GenBank/DDBJ databases">
        <authorList>
            <person name="Kojima H."/>
        </authorList>
    </citation>
    <scope>NUCLEOTIDE SEQUENCE</scope>
    <source>
        <strain evidence="9">H1576</strain>
    </source>
</reference>
<dbReference type="Pfam" id="PF03167">
    <property type="entry name" value="UDG"/>
    <property type="match status" value="1"/>
</dbReference>
<accession>A0A975B0I7</accession>
<evidence type="ECO:0000256" key="2">
    <source>
        <dbReference type="ARBA" id="ARBA00022723"/>
    </source>
</evidence>
<dbReference type="SMART" id="SM00986">
    <property type="entry name" value="UDG"/>
    <property type="match status" value="1"/>
</dbReference>
<evidence type="ECO:0000256" key="6">
    <source>
        <dbReference type="ARBA" id="ARBA00023014"/>
    </source>
</evidence>
<dbReference type="SUPFAM" id="SSF52141">
    <property type="entry name" value="Uracil-DNA glycosylase-like"/>
    <property type="match status" value="1"/>
</dbReference>
<dbReference type="InterPro" id="IPR036895">
    <property type="entry name" value="Uracil-DNA_glycosylase-like_sf"/>
</dbReference>
<keyword evidence="5" id="KW-0408">Iron</keyword>
<dbReference type="GO" id="GO:0046872">
    <property type="term" value="F:metal ion binding"/>
    <property type="evidence" value="ECO:0007669"/>
    <property type="project" value="UniProtKB-KW"/>
</dbReference>
<keyword evidence="2" id="KW-0479">Metal-binding</keyword>
<dbReference type="GO" id="GO:0006281">
    <property type="term" value="P:DNA repair"/>
    <property type="evidence" value="ECO:0007669"/>
    <property type="project" value="UniProtKB-KW"/>
</dbReference>
<dbReference type="RefSeq" id="WP_207560713.1">
    <property type="nucleotide sequence ID" value="NZ_CP046072.1"/>
</dbReference>
<keyword evidence="1" id="KW-0004">4Fe-4S</keyword>
<name>A0A975B0I7_9BACT</name>
<protein>
    <submittedName>
        <fullName evidence="9">Uracil-DNA glycosylase</fullName>
    </submittedName>
</protein>
<dbReference type="SMART" id="SM00987">
    <property type="entry name" value="UreE_C"/>
    <property type="match status" value="1"/>
</dbReference>
<evidence type="ECO:0000256" key="5">
    <source>
        <dbReference type="ARBA" id="ARBA00023004"/>
    </source>
</evidence>
<evidence type="ECO:0000313" key="10">
    <source>
        <dbReference type="Proteomes" id="UP000671852"/>
    </source>
</evidence>
<keyword evidence="3" id="KW-0227">DNA damage</keyword>
<evidence type="ECO:0000313" key="9">
    <source>
        <dbReference type="EMBL" id="QSZ41895.1"/>
    </source>
</evidence>
<evidence type="ECO:0000256" key="4">
    <source>
        <dbReference type="ARBA" id="ARBA00022801"/>
    </source>
</evidence>
<dbReference type="GO" id="GO:0097506">
    <property type="term" value="F:deaminated base DNA N-glycosylase activity"/>
    <property type="evidence" value="ECO:0007669"/>
    <property type="project" value="UniProtKB-ARBA"/>
</dbReference>
<dbReference type="Proteomes" id="UP000671852">
    <property type="component" value="Chromosome"/>
</dbReference>
<dbReference type="PANTHER" id="PTHR33693:SF1">
    <property type="entry name" value="TYPE-4 URACIL-DNA GLYCOSYLASE"/>
    <property type="match status" value="1"/>
</dbReference>
<gene>
    <name evidence="9" type="ORF">GJV85_07180</name>
</gene>
<dbReference type="KEGG" id="saqt:GJV85_07180"/>
<organism evidence="9 10">
    <name type="scientific">Sulfurimonas aquatica</name>
    <dbReference type="NCBI Taxonomy" id="2672570"/>
    <lineage>
        <taxon>Bacteria</taxon>
        <taxon>Pseudomonadati</taxon>
        <taxon>Campylobacterota</taxon>
        <taxon>Epsilonproteobacteria</taxon>
        <taxon>Campylobacterales</taxon>
        <taxon>Sulfurimonadaceae</taxon>
        <taxon>Sulfurimonas</taxon>
    </lineage>
</organism>
<dbReference type="EMBL" id="CP046072">
    <property type="protein sequence ID" value="QSZ41895.1"/>
    <property type="molecule type" value="Genomic_DNA"/>
</dbReference>
<dbReference type="InterPro" id="IPR051536">
    <property type="entry name" value="UDG_Type-4/5"/>
</dbReference>
<reference evidence="9" key="2">
    <citation type="submission" date="2021-04" db="EMBL/GenBank/DDBJ databases">
        <title>Isolation and characterization of a novel species of the genus Sulfurimonas.</title>
        <authorList>
            <person name="Fukui M."/>
        </authorList>
    </citation>
    <scope>NUCLEOTIDE SEQUENCE</scope>
    <source>
        <strain evidence="9">H1576</strain>
    </source>
</reference>
<keyword evidence="10" id="KW-1185">Reference proteome</keyword>
<dbReference type="CDD" id="cd10030">
    <property type="entry name" value="UDG-F4_TTUDGA_SPO1dp_like"/>
    <property type="match status" value="1"/>
</dbReference>
<proteinExistence type="predicted"/>
<evidence type="ECO:0000256" key="3">
    <source>
        <dbReference type="ARBA" id="ARBA00022763"/>
    </source>
</evidence>
<dbReference type="InterPro" id="IPR005122">
    <property type="entry name" value="Uracil-DNA_glycosylase-like"/>
</dbReference>
<dbReference type="PANTHER" id="PTHR33693">
    <property type="entry name" value="TYPE-5 URACIL-DNA GLYCOSYLASE"/>
    <property type="match status" value="1"/>
</dbReference>
<evidence type="ECO:0000256" key="1">
    <source>
        <dbReference type="ARBA" id="ARBA00022485"/>
    </source>
</evidence>
<sequence>MKSFQNLILLQNLYRLKAIGFEYIDHFNINEKRNYETPHSISELASNISSCHLCDLSKSRTQSMSGFGNENADLMIIDFSVSQSQDSTNSYYAARSGETLKNMIENVLKLSIDDVFLTHEVKCKPLNANVPSPSEYNSCKNYLFSQIKFIQPKVIVTLGEDAYSNLTGDNSSFDNARGHVIDFGESKLIPIYHPQYLLRNPDLKKTTLNDLKTIKSCL</sequence>
<feature type="domain" description="Uracil-DNA glycosylase-like" evidence="8">
    <location>
        <begin position="65"/>
        <end position="212"/>
    </location>
</feature>
<keyword evidence="7" id="KW-0234">DNA repair</keyword>
<keyword evidence="6" id="KW-0411">Iron-sulfur</keyword>
<dbReference type="Gene3D" id="3.40.470.10">
    <property type="entry name" value="Uracil-DNA glycosylase-like domain"/>
    <property type="match status" value="1"/>
</dbReference>